<dbReference type="EMBL" id="ACPB03009534">
    <property type="status" value="NOT_ANNOTATED_CDS"/>
    <property type="molecule type" value="Genomic_DNA"/>
</dbReference>
<dbReference type="Proteomes" id="UP000015103">
    <property type="component" value="Unassembled WGS sequence"/>
</dbReference>
<sequence length="110" mass="12974">MSHFGFILRVLPYTNGVLEHILNKLKYNVITCLQEPASFKYFIMLANVNHLNDYKVHFHWRGRNLPIDSLVVFNLTIMEISTKEETCSRLYRNYLGKRFGLKPSLEVLIQ</sequence>
<evidence type="ECO:0000313" key="1">
    <source>
        <dbReference type="EnsemblMetazoa" id="RPRC006519-PA"/>
    </source>
</evidence>
<accession>T1HR49</accession>
<proteinExistence type="predicted"/>
<protein>
    <submittedName>
        <fullName evidence="1">Uncharacterized protein</fullName>
    </submittedName>
</protein>
<dbReference type="EnsemblMetazoa" id="RPRC006519-RA">
    <property type="protein sequence ID" value="RPRC006519-PA"/>
    <property type="gene ID" value="RPRC006519"/>
</dbReference>
<name>T1HR49_RHOPR</name>
<dbReference type="VEuPathDB" id="VectorBase:RPRC006519"/>
<organism evidence="1 2">
    <name type="scientific">Rhodnius prolixus</name>
    <name type="common">Triatomid bug</name>
    <dbReference type="NCBI Taxonomy" id="13249"/>
    <lineage>
        <taxon>Eukaryota</taxon>
        <taxon>Metazoa</taxon>
        <taxon>Ecdysozoa</taxon>
        <taxon>Arthropoda</taxon>
        <taxon>Hexapoda</taxon>
        <taxon>Insecta</taxon>
        <taxon>Pterygota</taxon>
        <taxon>Neoptera</taxon>
        <taxon>Paraneoptera</taxon>
        <taxon>Hemiptera</taxon>
        <taxon>Heteroptera</taxon>
        <taxon>Panheteroptera</taxon>
        <taxon>Cimicomorpha</taxon>
        <taxon>Reduviidae</taxon>
        <taxon>Triatominae</taxon>
        <taxon>Rhodnius</taxon>
    </lineage>
</organism>
<dbReference type="EMBL" id="ACPB03009535">
    <property type="status" value="NOT_ANNOTATED_CDS"/>
    <property type="molecule type" value="Genomic_DNA"/>
</dbReference>
<evidence type="ECO:0000313" key="2">
    <source>
        <dbReference type="Proteomes" id="UP000015103"/>
    </source>
</evidence>
<dbReference type="AlphaFoldDB" id="T1HR49"/>
<dbReference type="HOGENOM" id="CLU_2174063_0_0_1"/>
<keyword evidence="2" id="KW-1185">Reference proteome</keyword>
<dbReference type="InParanoid" id="T1HR49"/>
<reference evidence="1" key="1">
    <citation type="submission" date="2015-05" db="UniProtKB">
        <authorList>
            <consortium name="EnsemblMetazoa"/>
        </authorList>
    </citation>
    <scope>IDENTIFICATION</scope>
</reference>
<dbReference type="EMBL" id="ACPB03009536">
    <property type="status" value="NOT_ANNOTATED_CDS"/>
    <property type="molecule type" value="Genomic_DNA"/>
</dbReference>
<dbReference type="EMBL" id="ACPB03009537">
    <property type="status" value="NOT_ANNOTATED_CDS"/>
    <property type="molecule type" value="Genomic_DNA"/>
</dbReference>